<feature type="region of interest" description="Disordered" evidence="1">
    <location>
        <begin position="439"/>
        <end position="506"/>
    </location>
</feature>
<dbReference type="KEGG" id="pchm:VFPPC_14488"/>
<proteinExistence type="predicted"/>
<keyword evidence="2" id="KW-0812">Transmembrane</keyword>
<reference evidence="4 5" key="1">
    <citation type="journal article" date="2016" name="PLoS Pathog.">
        <title>Biosynthesis of antibiotic leucinostatins in bio-control fungus Purpureocillium lilacinum and their inhibition on phytophthora revealed by genome mining.</title>
        <authorList>
            <person name="Wang G."/>
            <person name="Liu Z."/>
            <person name="Lin R."/>
            <person name="Li E."/>
            <person name="Mao Z."/>
            <person name="Ling J."/>
            <person name="Yang Y."/>
            <person name="Yin W.B."/>
            <person name="Xie B."/>
        </authorList>
    </citation>
    <scope>NUCLEOTIDE SEQUENCE [LARGE SCALE GENOMIC DNA]</scope>
    <source>
        <strain evidence="4">170</strain>
    </source>
</reference>
<organism evidence="4 5">
    <name type="scientific">Pochonia chlamydosporia 170</name>
    <dbReference type="NCBI Taxonomy" id="1380566"/>
    <lineage>
        <taxon>Eukaryota</taxon>
        <taxon>Fungi</taxon>
        <taxon>Dikarya</taxon>
        <taxon>Ascomycota</taxon>
        <taxon>Pezizomycotina</taxon>
        <taxon>Sordariomycetes</taxon>
        <taxon>Hypocreomycetidae</taxon>
        <taxon>Hypocreales</taxon>
        <taxon>Clavicipitaceae</taxon>
        <taxon>Pochonia</taxon>
    </lineage>
</organism>
<dbReference type="PANTHER" id="PTHR34814:SF2">
    <property type="entry name" value="DUF3533 DOMAIN-CONTAINING PROTEIN"/>
    <property type="match status" value="1"/>
</dbReference>
<evidence type="ECO:0000259" key="3">
    <source>
        <dbReference type="Pfam" id="PF12051"/>
    </source>
</evidence>
<feature type="transmembrane region" description="Helical" evidence="2">
    <location>
        <begin position="273"/>
        <end position="292"/>
    </location>
</feature>
<accession>A0A179FBG3</accession>
<dbReference type="InterPro" id="IPR022703">
    <property type="entry name" value="DUF3533"/>
</dbReference>
<sequence length="528" mass="59052">MQLVTKHYPRAQDNRLPYSHPLLKASRPKLLKAAAINFIILQLLFFALFCYLFGSLYQQGPRTHSMKIVWVDYDGGVIGEAVRNAYNSLRSQTFPTLVERPSSEYPSTNSLYEAVCNTDYWAALYTVSGSSVNLGLTIAGLNTTQYNQSNVLAYIWNEARYPTIVDSAISSNMNALSNAAQIAYITLNGTEALPTIPPNNPAALSAFTNPWVLSSIDIKPTVQGSRAVYNTIVIVLILLEDFFFLATVNGLYAQFKVYTRALPSIIILIREMISITYTMVGAMLIAAAIWAFKADWEVSGTQFALTWLTLWLFAHVNFLMLDVFTIWIPPVYVPMALVTWVITNVTSIIIPFTLSNPFYRVGYALPAHSVYEVLIDIWSGGCNPHLYFALPILFSYEVVGTIFTSLGVYRRCHMAVIAEEAAIAAASLRRRASLKAAPDQEMRFVPERRDSERPHTAESIESRISEEDNGQPADSTAADSEALERERTRREEEAEQSALEIQRLETRASRASNFPAFRLLGSHDSDDD</sequence>
<name>A0A179FBG3_METCM</name>
<feature type="transmembrane region" description="Helical" evidence="2">
    <location>
        <begin position="331"/>
        <end position="354"/>
    </location>
</feature>
<keyword evidence="5" id="KW-1185">Reference proteome</keyword>
<dbReference type="AlphaFoldDB" id="A0A179FBG3"/>
<feature type="transmembrane region" description="Helical" evidence="2">
    <location>
        <begin position="227"/>
        <end position="252"/>
    </location>
</feature>
<dbReference type="RefSeq" id="XP_018140465.1">
    <property type="nucleotide sequence ID" value="XM_018292256.1"/>
</dbReference>
<gene>
    <name evidence="4" type="ORF">VFPPC_14488</name>
</gene>
<feature type="compositionally biased region" description="Basic and acidic residues" evidence="1">
    <location>
        <begin position="439"/>
        <end position="466"/>
    </location>
</feature>
<feature type="domain" description="DUF3533" evidence="3">
    <location>
        <begin position="37"/>
        <end position="402"/>
    </location>
</feature>
<dbReference type="InterPro" id="IPR053001">
    <property type="entry name" value="MNNG_permease-like"/>
</dbReference>
<evidence type="ECO:0000313" key="5">
    <source>
        <dbReference type="Proteomes" id="UP000078397"/>
    </source>
</evidence>
<dbReference type="OrthoDB" id="2140105at2759"/>
<feature type="transmembrane region" description="Helical" evidence="2">
    <location>
        <begin position="304"/>
        <end position="324"/>
    </location>
</feature>
<evidence type="ECO:0000313" key="4">
    <source>
        <dbReference type="EMBL" id="OAQ62885.1"/>
    </source>
</evidence>
<keyword evidence="2" id="KW-1133">Transmembrane helix</keyword>
<feature type="compositionally biased region" description="Basic and acidic residues" evidence="1">
    <location>
        <begin position="482"/>
        <end position="492"/>
    </location>
</feature>
<feature type="transmembrane region" description="Helical" evidence="2">
    <location>
        <begin position="34"/>
        <end position="57"/>
    </location>
</feature>
<dbReference type="STRING" id="1380566.A0A179FBG3"/>
<comment type="caution">
    <text evidence="4">The sequence shown here is derived from an EMBL/GenBank/DDBJ whole genome shotgun (WGS) entry which is preliminary data.</text>
</comment>
<dbReference type="PANTHER" id="PTHR34814">
    <property type="entry name" value="NITROSOGUANIDINE RESISTANCE PROTEIN SNG1"/>
    <property type="match status" value="1"/>
</dbReference>
<dbReference type="GO" id="GO:0016020">
    <property type="term" value="C:membrane"/>
    <property type="evidence" value="ECO:0007669"/>
    <property type="project" value="TreeGrafter"/>
</dbReference>
<dbReference type="Proteomes" id="UP000078397">
    <property type="component" value="Unassembled WGS sequence"/>
</dbReference>
<dbReference type="Pfam" id="PF12051">
    <property type="entry name" value="DUF3533"/>
    <property type="match status" value="1"/>
</dbReference>
<keyword evidence="2" id="KW-0472">Membrane</keyword>
<evidence type="ECO:0000256" key="1">
    <source>
        <dbReference type="SAM" id="MobiDB-lite"/>
    </source>
</evidence>
<dbReference type="EMBL" id="LSBJ02000006">
    <property type="protein sequence ID" value="OAQ62885.1"/>
    <property type="molecule type" value="Genomic_DNA"/>
</dbReference>
<feature type="transmembrane region" description="Helical" evidence="2">
    <location>
        <begin position="386"/>
        <end position="409"/>
    </location>
</feature>
<protein>
    <submittedName>
        <fullName evidence="4">Nitrosoguanidine resistance protein SNG1</fullName>
    </submittedName>
</protein>
<evidence type="ECO:0000256" key="2">
    <source>
        <dbReference type="SAM" id="Phobius"/>
    </source>
</evidence>
<dbReference type="GeneID" id="28856250"/>